<dbReference type="KEGG" id="ssl:SS1G_03237"/>
<dbReference type="OrthoDB" id="21573at2759"/>
<keyword evidence="3" id="KW-0648">Protein biosynthesis</keyword>
<evidence type="ECO:0008006" key="7">
    <source>
        <dbReference type="Google" id="ProtNLM"/>
    </source>
</evidence>
<keyword evidence="2" id="KW-0396">Initiation factor</keyword>
<dbReference type="InterPro" id="IPR036788">
    <property type="entry name" value="T_IF-3_C_sf"/>
</dbReference>
<protein>
    <recommendedName>
        <fullName evidence="7">Translation initiation factor 3 N-terminal domain-containing protein</fullName>
    </recommendedName>
</protein>
<dbReference type="PANTHER" id="PTHR10938:SF0">
    <property type="entry name" value="TRANSLATION INITIATION FACTOR IF-3, MITOCHONDRIAL"/>
    <property type="match status" value="1"/>
</dbReference>
<dbReference type="VEuPathDB" id="FungiDB:sscle_07g058120"/>
<comment type="similarity">
    <text evidence="1">Belongs to the IF-3 family.</text>
</comment>
<gene>
    <name evidence="5" type="ORF">sscle_07g058120</name>
</gene>
<feature type="compositionally biased region" description="Basic and acidic residues" evidence="4">
    <location>
        <begin position="238"/>
        <end position="250"/>
    </location>
</feature>
<evidence type="ECO:0000256" key="4">
    <source>
        <dbReference type="SAM" id="MobiDB-lite"/>
    </source>
</evidence>
<dbReference type="PANTHER" id="PTHR10938">
    <property type="entry name" value="TRANSLATION INITIATION FACTOR IF-3"/>
    <property type="match status" value="1"/>
</dbReference>
<accession>A0A1D9Q8B7</accession>
<dbReference type="Proteomes" id="UP000177798">
    <property type="component" value="Chromosome 7"/>
</dbReference>
<evidence type="ECO:0000256" key="2">
    <source>
        <dbReference type="ARBA" id="ARBA00022540"/>
    </source>
</evidence>
<name>A0A1D9Q8B7_SCLS1</name>
<dbReference type="EMBL" id="CP017820">
    <property type="protein sequence ID" value="APA11042.1"/>
    <property type="molecule type" value="Genomic_DNA"/>
</dbReference>
<dbReference type="InterPro" id="IPR001288">
    <property type="entry name" value="Translation_initiation_fac_3"/>
</dbReference>
<evidence type="ECO:0000256" key="3">
    <source>
        <dbReference type="ARBA" id="ARBA00022917"/>
    </source>
</evidence>
<proteinExistence type="inferred from homology"/>
<dbReference type="AlphaFoldDB" id="A0A1D9Q8B7"/>
<evidence type="ECO:0000256" key="1">
    <source>
        <dbReference type="ARBA" id="ARBA00005439"/>
    </source>
</evidence>
<feature type="compositionally biased region" description="Acidic residues" evidence="4">
    <location>
        <begin position="251"/>
        <end position="276"/>
    </location>
</feature>
<dbReference type="FunFam" id="3.30.110.10:FF:000006">
    <property type="entry name" value="Probable translation initiation factor, mitochondrial"/>
    <property type="match status" value="1"/>
</dbReference>
<dbReference type="RefSeq" id="XP_001595149.1">
    <property type="nucleotide sequence ID" value="XM_001595099.1"/>
</dbReference>
<dbReference type="Gene3D" id="3.30.110.10">
    <property type="entry name" value="Translation initiation factor 3 (IF-3), C-terminal domain"/>
    <property type="match status" value="1"/>
</dbReference>
<dbReference type="OMA" id="GTQTKAM"/>
<sequence>MSTTRCVFNAASALRRVFLAPIDHTSTPLLRPLTFSSHLTRIHASRTQQHRTLLKSTSHIVPEQRLPRDEEIKDLYVRLKNSEQRLDPPKATSEILKSINLKTHMLQIIAYSDDGEPPIAKIIDKGEAARQKRLAKKKKNPATVTKTIEMNWAIGKNDLSHRLQRIREFLEKGNKVEVVLAEKRKGRRASGEEAGEVIGKVREFVEGVEGARESRGMEGTVGTQAVLYFEGRVVGKKGKGEEGEGEGEKQDGEDEKQGEEGEGEKMEEEAENIAEEENFKLGAAN</sequence>
<dbReference type="GO" id="GO:0003743">
    <property type="term" value="F:translation initiation factor activity"/>
    <property type="evidence" value="ECO:0007669"/>
    <property type="project" value="UniProtKB-KW"/>
</dbReference>
<organism evidence="5 6">
    <name type="scientific">Sclerotinia sclerotiorum (strain ATCC 18683 / 1980 / Ss-1)</name>
    <name type="common">White mold</name>
    <name type="synonym">Whetzelinia sclerotiorum</name>
    <dbReference type="NCBI Taxonomy" id="665079"/>
    <lineage>
        <taxon>Eukaryota</taxon>
        <taxon>Fungi</taxon>
        <taxon>Dikarya</taxon>
        <taxon>Ascomycota</taxon>
        <taxon>Pezizomycotina</taxon>
        <taxon>Leotiomycetes</taxon>
        <taxon>Helotiales</taxon>
        <taxon>Sclerotiniaceae</taxon>
        <taxon>Sclerotinia</taxon>
    </lineage>
</organism>
<feature type="region of interest" description="Disordered" evidence="4">
    <location>
        <begin position="237"/>
        <end position="285"/>
    </location>
</feature>
<evidence type="ECO:0000313" key="6">
    <source>
        <dbReference type="Proteomes" id="UP000177798"/>
    </source>
</evidence>
<reference evidence="6" key="1">
    <citation type="journal article" date="2017" name="Genome Biol. Evol.">
        <title>The complete genome sequence of the phytopathogenic fungus Sclerotinia sclerotiorum reveals insights into the genome architecture of broad host range pathogens.</title>
        <authorList>
            <person name="Derbyshire M."/>
            <person name="Denton-Giles M."/>
            <person name="Hegedus D."/>
            <person name="Seifbarghy S."/>
            <person name="Rollins J."/>
            <person name="van Kan J."/>
            <person name="Seidl M.F."/>
            <person name="Faino L."/>
            <person name="Mbengue M."/>
            <person name="Navaud O."/>
            <person name="Raffaele S."/>
            <person name="Hammond-Kosack K."/>
            <person name="Heard S."/>
            <person name="Oliver R."/>
        </authorList>
    </citation>
    <scope>NUCLEOTIDE SEQUENCE [LARGE SCALE GENOMIC DNA]</scope>
    <source>
        <strain evidence="6">ATCC 18683 / 1980 / Ss-1</strain>
    </source>
</reference>
<evidence type="ECO:0000313" key="5">
    <source>
        <dbReference type="EMBL" id="APA11042.1"/>
    </source>
</evidence>
<dbReference type="SUPFAM" id="SSF55200">
    <property type="entry name" value="Translation initiation factor IF3, C-terminal domain"/>
    <property type="match status" value="1"/>
</dbReference>